<protein>
    <submittedName>
        <fullName evidence="2">DUF4065 domain-containing protein</fullName>
    </submittedName>
</protein>
<proteinExistence type="predicted"/>
<accession>A0A5C8ELM8</accession>
<evidence type="ECO:0000313" key="2">
    <source>
        <dbReference type="EMBL" id="TXJ37884.1"/>
    </source>
</evidence>
<feature type="domain" description="Antitoxin SocA-like Panacea" evidence="1">
    <location>
        <begin position="32"/>
        <end position="129"/>
    </location>
</feature>
<evidence type="ECO:0000259" key="1">
    <source>
        <dbReference type="Pfam" id="PF13274"/>
    </source>
</evidence>
<dbReference type="AlphaFoldDB" id="A0A5C8ELM8"/>
<sequence>MKALDVARYLITLNDDECLLKEEKNDLSKLKIQKLLYYTQGYYSALYDEYLFDEEIEARKYGPVVKKVYDEFKRIEGNFVPTDKYKMEKDEIQKMDEKEKQLIKDVFNLMGQYSAWRLRDKTHQEDPWKNNYIRGKKNVKIPKDDIKKYFKKYVENE</sequence>
<dbReference type="Proteomes" id="UP000322814">
    <property type="component" value="Unassembled WGS sequence"/>
</dbReference>
<gene>
    <name evidence="2" type="ORF">EPJ78_04015</name>
</gene>
<organism evidence="2 3">
    <name type="scientific">Brachyspira aalborgi</name>
    <dbReference type="NCBI Taxonomy" id="29522"/>
    <lineage>
        <taxon>Bacteria</taxon>
        <taxon>Pseudomonadati</taxon>
        <taxon>Spirochaetota</taxon>
        <taxon>Spirochaetia</taxon>
        <taxon>Brachyspirales</taxon>
        <taxon>Brachyspiraceae</taxon>
        <taxon>Brachyspira</taxon>
    </lineage>
</organism>
<dbReference type="EMBL" id="SAYB01000003">
    <property type="protein sequence ID" value="TXJ37884.1"/>
    <property type="molecule type" value="Genomic_DNA"/>
</dbReference>
<name>A0A5C8ELM8_9SPIR</name>
<dbReference type="Pfam" id="PF13274">
    <property type="entry name" value="SocA_Panacea"/>
    <property type="match status" value="1"/>
</dbReference>
<dbReference type="InterPro" id="IPR025272">
    <property type="entry name" value="SocA_Panacea"/>
</dbReference>
<reference evidence="2 3" key="1">
    <citation type="journal article" date="1992" name="Lakartidningen">
        <title>[Penicillin V and not amoxicillin is the first choice preparation in acute otitis].</title>
        <authorList>
            <person name="Kamme C."/>
            <person name="Lundgren K."/>
            <person name="Prellner K."/>
        </authorList>
    </citation>
    <scope>NUCLEOTIDE SEQUENCE [LARGE SCALE GENOMIC DNA]</scope>
    <source>
        <strain evidence="2 3">PC4580III</strain>
    </source>
</reference>
<evidence type="ECO:0000313" key="3">
    <source>
        <dbReference type="Proteomes" id="UP000322814"/>
    </source>
</evidence>
<dbReference type="RefSeq" id="WP_147770608.1">
    <property type="nucleotide sequence ID" value="NZ_SAYB01000003.1"/>
</dbReference>
<comment type="caution">
    <text evidence="2">The sequence shown here is derived from an EMBL/GenBank/DDBJ whole genome shotgun (WGS) entry which is preliminary data.</text>
</comment>